<keyword evidence="6 14" id="KW-0067">ATP-binding</keyword>
<evidence type="ECO:0000256" key="2">
    <source>
        <dbReference type="ARBA" id="ARBA00022679"/>
    </source>
</evidence>
<dbReference type="InterPro" id="IPR000631">
    <property type="entry name" value="CARKD"/>
</dbReference>
<gene>
    <name evidence="14" type="primary">nnrD</name>
    <name evidence="13" type="synonym">acpS</name>
    <name evidence="16" type="ORF">L21TH_2442</name>
</gene>
<dbReference type="Gene3D" id="3.90.470.20">
    <property type="entry name" value="4'-phosphopantetheinyl transferase domain"/>
    <property type="match status" value="1"/>
</dbReference>
<protein>
    <recommendedName>
        <fullName evidence="13 14">Multifunctional fusion protein</fullName>
    </recommendedName>
    <domain>
        <recommendedName>
            <fullName evidence="13">Holo-[acyl-carrier-protein] synthase</fullName>
            <shortName evidence="13">Holo-ACP synthase</shortName>
            <ecNumber evidence="13">2.7.8.7</ecNumber>
        </recommendedName>
        <alternativeName>
            <fullName evidence="13">4'-phosphopantetheinyl transferase AcpS</fullName>
        </alternativeName>
    </domain>
    <domain>
        <recommendedName>
            <fullName evidence="14">ADP-dependent (S)-NAD(P)H-hydrate dehydratase</fullName>
            <ecNumber evidence="14">4.2.1.136</ecNumber>
        </recommendedName>
        <alternativeName>
            <fullName evidence="14">ADP-dependent NAD(P)HX dehydratase</fullName>
        </alternativeName>
    </domain>
</protein>
<comment type="catalytic activity">
    <reaction evidence="14">
        <text>(6S)-NADHX + ADP = AMP + phosphate + NADH + H(+)</text>
        <dbReference type="Rhea" id="RHEA:32223"/>
        <dbReference type="ChEBI" id="CHEBI:15378"/>
        <dbReference type="ChEBI" id="CHEBI:43474"/>
        <dbReference type="ChEBI" id="CHEBI:57945"/>
        <dbReference type="ChEBI" id="CHEBI:64074"/>
        <dbReference type="ChEBI" id="CHEBI:456215"/>
        <dbReference type="ChEBI" id="CHEBI:456216"/>
        <dbReference type="EC" id="4.2.1.136"/>
    </reaction>
</comment>
<name>R1CLH4_9FIRM</name>
<dbReference type="NCBIfam" id="TIGR00556">
    <property type="entry name" value="pantethn_trn"/>
    <property type="match status" value="1"/>
</dbReference>
<keyword evidence="11 13" id="KW-0275">Fatty acid biosynthesis</keyword>
<dbReference type="PANTHER" id="PTHR12592:SF0">
    <property type="entry name" value="ATP-DEPENDENT (S)-NAD(P)H-HYDRATE DEHYDRATASE"/>
    <property type="match status" value="1"/>
</dbReference>
<evidence type="ECO:0000256" key="3">
    <source>
        <dbReference type="ARBA" id="ARBA00022723"/>
    </source>
</evidence>
<dbReference type="EC" id="4.2.1.136" evidence="14"/>
<keyword evidence="7 13" id="KW-0460">Magnesium</keyword>
<evidence type="ECO:0000256" key="6">
    <source>
        <dbReference type="ARBA" id="ARBA00022840"/>
    </source>
</evidence>
<dbReference type="EMBL" id="ARZA01000268">
    <property type="protein sequence ID" value="EOC99530.1"/>
    <property type="molecule type" value="Genomic_DNA"/>
</dbReference>
<dbReference type="PROSITE" id="PS01049">
    <property type="entry name" value="YJEF_C_1"/>
    <property type="match status" value="1"/>
</dbReference>
<keyword evidence="4 14" id="KW-0547">Nucleotide-binding</keyword>
<comment type="catalytic activity">
    <reaction evidence="14">
        <text>(6S)-NADPHX + ADP = AMP + phosphate + NADPH + H(+)</text>
        <dbReference type="Rhea" id="RHEA:32235"/>
        <dbReference type="ChEBI" id="CHEBI:15378"/>
        <dbReference type="ChEBI" id="CHEBI:43474"/>
        <dbReference type="ChEBI" id="CHEBI:57783"/>
        <dbReference type="ChEBI" id="CHEBI:64076"/>
        <dbReference type="ChEBI" id="CHEBI:456215"/>
        <dbReference type="ChEBI" id="CHEBI:456216"/>
        <dbReference type="EC" id="4.2.1.136"/>
    </reaction>
</comment>
<dbReference type="InterPro" id="IPR017953">
    <property type="entry name" value="Carbohydrate_kinase_pred_CS"/>
</dbReference>
<comment type="similarity">
    <text evidence="13">Belongs to the P-Pant transferase superfamily. AcpS family.</text>
</comment>
<evidence type="ECO:0000256" key="14">
    <source>
        <dbReference type="HAMAP-Rule" id="MF_01965"/>
    </source>
</evidence>
<dbReference type="GO" id="GO:0005737">
    <property type="term" value="C:cytoplasm"/>
    <property type="evidence" value="ECO:0007669"/>
    <property type="project" value="UniProtKB-SubCell"/>
</dbReference>
<evidence type="ECO:0000256" key="5">
    <source>
        <dbReference type="ARBA" id="ARBA00022832"/>
    </source>
</evidence>
<dbReference type="STRING" id="1304284.L21TH_2442"/>
<dbReference type="NCBIfam" id="TIGR00196">
    <property type="entry name" value="yjeF_cterm"/>
    <property type="match status" value="1"/>
</dbReference>
<dbReference type="InterPro" id="IPR037143">
    <property type="entry name" value="4-PPantetheinyl_Trfase_dom_sf"/>
</dbReference>
<evidence type="ECO:0000313" key="16">
    <source>
        <dbReference type="EMBL" id="EOC99530.1"/>
    </source>
</evidence>
<evidence type="ECO:0000256" key="13">
    <source>
        <dbReference type="HAMAP-Rule" id="MF_00101"/>
    </source>
</evidence>
<dbReference type="eggNOG" id="COG0736">
    <property type="taxonomic scope" value="Bacteria"/>
</dbReference>
<dbReference type="SUPFAM" id="SSF53613">
    <property type="entry name" value="Ribokinase-like"/>
    <property type="match status" value="1"/>
</dbReference>
<dbReference type="HAMAP" id="MF_01965">
    <property type="entry name" value="NADHX_dehydratase"/>
    <property type="match status" value="1"/>
</dbReference>
<sequence length="434" mass="47774">MIIGNGIDIIETDRIKKILKRQKSFINRIYSDKEKKYIKSRKENIHTIAGMFAAKEAVSKSLGSGIRDFKWKDIEILHDSFGKPYVELNGNAKKLAEEKGIENIHISITHIEKYALAFAICDNNKVINKHNQIKQEDKNKFFNLKPIDDRLVKSIIPERKNQSHKGTYGRVSVLAGCKGMLGASYLTSMASLRSGSGLVYTLVPNSLYEIMEIKATETIIKPVEDLNKGYFNSASFDEIQDVASIADVIALGPGLGVDEERIKLVNKLLASFNKPIVLDADGINCVSKMTQVLEKRKYPTIITPHPGELSRLLNISIQEIQDNRVKYARLTSKKYGVITVLKGANTIVASKEGEIFINMTGNPGMATAGSGDVLTGVISSFIGQGIEPLKAAIAGVYIHGLAGDLASYEKGQYGIIATDILEKIPYSIKKLVGK</sequence>
<dbReference type="HAMAP" id="MF_00101">
    <property type="entry name" value="AcpS"/>
    <property type="match status" value="1"/>
</dbReference>
<feature type="binding site" evidence="13">
    <location>
        <position position="56"/>
    </location>
    <ligand>
        <name>Mg(2+)</name>
        <dbReference type="ChEBI" id="CHEBI:18420"/>
    </ligand>
</feature>
<feature type="binding site" evidence="14">
    <location>
        <position position="183"/>
    </location>
    <ligand>
        <name>(6S)-NADPHX</name>
        <dbReference type="ChEBI" id="CHEBI:64076"/>
    </ligand>
</feature>
<feature type="binding site" evidence="14">
    <location>
        <position position="254"/>
    </location>
    <ligand>
        <name>(6S)-NADPHX</name>
        <dbReference type="ChEBI" id="CHEBI:64076"/>
    </ligand>
</feature>
<dbReference type="GO" id="GO:0110051">
    <property type="term" value="P:metabolite repair"/>
    <property type="evidence" value="ECO:0007669"/>
    <property type="project" value="TreeGrafter"/>
</dbReference>
<dbReference type="CDD" id="cd01171">
    <property type="entry name" value="YXKO-related"/>
    <property type="match status" value="1"/>
</dbReference>
<keyword evidence="1 13" id="KW-0444">Lipid biosynthesis</keyword>
<keyword evidence="9 14" id="KW-0520">NAD</keyword>
<comment type="subcellular location">
    <subcellularLocation>
        <location evidence="13">Cytoplasm</location>
    </subcellularLocation>
</comment>
<dbReference type="GO" id="GO:0008897">
    <property type="term" value="F:holo-[acyl-carrier-protein] synthase activity"/>
    <property type="evidence" value="ECO:0007669"/>
    <property type="project" value="UniProtKB-UniRule"/>
</dbReference>
<evidence type="ECO:0000256" key="1">
    <source>
        <dbReference type="ARBA" id="ARBA00022516"/>
    </source>
</evidence>
<comment type="function">
    <text evidence="13">Transfers the 4'-phosphopantetheine moiety from coenzyme A to a Ser of acyl-carrier-protein.</text>
</comment>
<evidence type="ECO:0000256" key="7">
    <source>
        <dbReference type="ARBA" id="ARBA00022842"/>
    </source>
</evidence>
<feature type="domain" description="YjeF C-terminal" evidence="15">
    <location>
        <begin position="148"/>
        <end position="431"/>
    </location>
</feature>
<keyword evidence="12 14" id="KW-0456">Lyase</keyword>
<dbReference type="Pfam" id="PF01256">
    <property type="entry name" value="Carb_kinase"/>
    <property type="match status" value="1"/>
</dbReference>
<dbReference type="GO" id="GO:0052856">
    <property type="term" value="F:NAD(P)HX epimerase activity"/>
    <property type="evidence" value="ECO:0007669"/>
    <property type="project" value="TreeGrafter"/>
</dbReference>
<keyword evidence="13" id="KW-0963">Cytoplasm</keyword>
<comment type="cofactor">
    <cofactor evidence="13">
        <name>Mg(2+)</name>
        <dbReference type="ChEBI" id="CHEBI:18420"/>
    </cofactor>
</comment>
<keyword evidence="10 13" id="KW-0443">Lipid metabolism</keyword>
<dbReference type="InterPro" id="IPR008278">
    <property type="entry name" value="4-PPantetheinyl_Trfase_dom"/>
</dbReference>
<evidence type="ECO:0000256" key="8">
    <source>
        <dbReference type="ARBA" id="ARBA00022857"/>
    </source>
</evidence>
<dbReference type="InterPro" id="IPR002582">
    <property type="entry name" value="ACPS"/>
</dbReference>
<dbReference type="SUPFAM" id="SSF56214">
    <property type="entry name" value="4'-phosphopantetheinyl transferase"/>
    <property type="match status" value="1"/>
</dbReference>
<dbReference type="NCBIfam" id="TIGR00516">
    <property type="entry name" value="acpS"/>
    <property type="match status" value="1"/>
</dbReference>
<comment type="subunit">
    <text evidence="14">Homotetramer.</text>
</comment>
<dbReference type="Pfam" id="PF01648">
    <property type="entry name" value="ACPS"/>
    <property type="match status" value="1"/>
</dbReference>
<evidence type="ECO:0000259" key="15">
    <source>
        <dbReference type="PROSITE" id="PS51383"/>
    </source>
</evidence>
<dbReference type="Proteomes" id="UP000013378">
    <property type="component" value="Unassembled WGS sequence"/>
</dbReference>
<keyword evidence="17" id="KW-1185">Reference proteome</keyword>
<evidence type="ECO:0000256" key="4">
    <source>
        <dbReference type="ARBA" id="ARBA00022741"/>
    </source>
</evidence>
<dbReference type="PATRIC" id="fig|1304284.3.peg.2396"/>
<keyword evidence="2 13" id="KW-0808">Transferase</keyword>
<evidence type="ECO:0000313" key="17">
    <source>
        <dbReference type="Proteomes" id="UP000013378"/>
    </source>
</evidence>
<comment type="function">
    <text evidence="14">Catalyzes the dehydration of the S-form of NAD(P)HX at the expense of ADP, which is converted to AMP. Together with NAD(P)HX epimerase, which catalyzes the epimerization of the S- and R-forms, the enzyme allows the repair of both epimers of NAD(P)HX, a damaged form of NAD(P)H that is a result of enzymatic or heat-dependent hydration.</text>
</comment>
<feature type="binding site" evidence="14">
    <location>
        <begin position="342"/>
        <end position="346"/>
    </location>
    <ligand>
        <name>AMP</name>
        <dbReference type="ChEBI" id="CHEBI:456215"/>
    </ligand>
</feature>
<dbReference type="EC" id="2.7.8.7" evidence="13"/>
<dbReference type="eggNOG" id="COG0063">
    <property type="taxonomic scope" value="Bacteria"/>
</dbReference>
<keyword evidence="3 13" id="KW-0479">Metal-binding</keyword>
<keyword evidence="5 13" id="KW-0276">Fatty acid metabolism</keyword>
<dbReference type="InterPro" id="IPR029056">
    <property type="entry name" value="Ribokinase-like"/>
</dbReference>
<dbReference type="GO" id="GO:0000287">
    <property type="term" value="F:magnesium ion binding"/>
    <property type="evidence" value="ECO:0007669"/>
    <property type="project" value="UniProtKB-UniRule"/>
</dbReference>
<keyword evidence="8 14" id="KW-0521">NADP</keyword>
<evidence type="ECO:0000256" key="10">
    <source>
        <dbReference type="ARBA" id="ARBA00023098"/>
    </source>
</evidence>
<comment type="caution">
    <text evidence="16">The sequence shown here is derived from an EMBL/GenBank/DDBJ whole genome shotgun (WGS) entry which is preliminary data.</text>
</comment>
<organism evidence="16 17">
    <name type="scientific">Caldisalinibacter kiritimatiensis</name>
    <dbReference type="NCBI Taxonomy" id="1304284"/>
    <lineage>
        <taxon>Bacteria</taxon>
        <taxon>Bacillati</taxon>
        <taxon>Bacillota</taxon>
        <taxon>Tissierellia</taxon>
        <taxon>Tissierellales</taxon>
        <taxon>Thermohalobacteraceae</taxon>
        <taxon>Caldisalinibacter</taxon>
    </lineage>
</organism>
<feature type="binding site" evidence="14">
    <location>
        <position position="372"/>
    </location>
    <ligand>
        <name>(6S)-NADPHX</name>
        <dbReference type="ChEBI" id="CHEBI:64076"/>
    </ligand>
</feature>
<dbReference type="PROSITE" id="PS51383">
    <property type="entry name" value="YJEF_C_3"/>
    <property type="match status" value="1"/>
</dbReference>
<dbReference type="Gene3D" id="3.40.1190.20">
    <property type="match status" value="1"/>
</dbReference>
<evidence type="ECO:0000256" key="9">
    <source>
        <dbReference type="ARBA" id="ARBA00023027"/>
    </source>
</evidence>
<evidence type="ECO:0000256" key="11">
    <source>
        <dbReference type="ARBA" id="ARBA00023160"/>
    </source>
</evidence>
<dbReference type="PROSITE" id="PS01050">
    <property type="entry name" value="YJEF_C_2"/>
    <property type="match status" value="1"/>
</dbReference>
<dbReference type="GO" id="GO:0005524">
    <property type="term" value="F:ATP binding"/>
    <property type="evidence" value="ECO:0007669"/>
    <property type="project" value="UniProtKB-KW"/>
</dbReference>
<dbReference type="GO" id="GO:0052855">
    <property type="term" value="F:ADP-dependent NAD(P)H-hydrate dehydratase activity"/>
    <property type="evidence" value="ECO:0007669"/>
    <property type="project" value="UniProtKB-UniRule"/>
</dbReference>
<dbReference type="PANTHER" id="PTHR12592">
    <property type="entry name" value="ATP-DEPENDENT (S)-NAD(P)H-HYDRATE DEHYDRATASE FAMILY MEMBER"/>
    <property type="match status" value="1"/>
</dbReference>
<comment type="catalytic activity">
    <reaction evidence="13">
        <text>apo-[ACP] + CoA = holo-[ACP] + adenosine 3',5'-bisphosphate + H(+)</text>
        <dbReference type="Rhea" id="RHEA:12068"/>
        <dbReference type="Rhea" id="RHEA-COMP:9685"/>
        <dbReference type="Rhea" id="RHEA-COMP:9690"/>
        <dbReference type="ChEBI" id="CHEBI:15378"/>
        <dbReference type="ChEBI" id="CHEBI:29999"/>
        <dbReference type="ChEBI" id="CHEBI:57287"/>
        <dbReference type="ChEBI" id="CHEBI:58343"/>
        <dbReference type="ChEBI" id="CHEBI:64479"/>
        <dbReference type="EC" id="2.7.8.7"/>
    </reaction>
</comment>
<dbReference type="GO" id="GO:0006633">
    <property type="term" value="P:fatty acid biosynthetic process"/>
    <property type="evidence" value="ECO:0007669"/>
    <property type="project" value="UniProtKB-UniRule"/>
</dbReference>
<comment type="similarity">
    <text evidence="14">Belongs to the NnrD/CARKD family.</text>
</comment>
<feature type="binding site" evidence="13">
    <location>
        <position position="8"/>
    </location>
    <ligand>
        <name>Mg(2+)</name>
        <dbReference type="ChEBI" id="CHEBI:18420"/>
    </ligand>
</feature>
<proteinExistence type="inferred from homology"/>
<dbReference type="OrthoDB" id="9806925at2"/>
<feature type="binding site" evidence="14">
    <location>
        <position position="371"/>
    </location>
    <ligand>
        <name>AMP</name>
        <dbReference type="ChEBI" id="CHEBI:456215"/>
    </ligand>
</feature>
<accession>R1CLH4</accession>
<dbReference type="InterPro" id="IPR004568">
    <property type="entry name" value="Ppantetheine-prot_Trfase_dom"/>
</dbReference>
<dbReference type="GO" id="GO:0046496">
    <property type="term" value="P:nicotinamide nucleotide metabolic process"/>
    <property type="evidence" value="ECO:0007669"/>
    <property type="project" value="UniProtKB-UniRule"/>
</dbReference>
<evidence type="ECO:0000256" key="12">
    <source>
        <dbReference type="ARBA" id="ARBA00023239"/>
    </source>
</evidence>
<reference evidence="16 17" key="1">
    <citation type="journal article" date="2015" name="Geomicrobiol. J.">
        <title>Caldisalinibacter kiritimatiensis gen. nov., sp. nov., a moderately thermohalophilic thiosulfate-reducing bacterium from a hypersaline microbial mat.</title>
        <authorList>
            <person name="Ben Hania W."/>
            <person name="Joseph M."/>
            <person name="Fiebig A."/>
            <person name="Bunk B."/>
            <person name="Klenk H.-P."/>
            <person name="Fardeau M.-L."/>
            <person name="Spring S."/>
        </authorList>
    </citation>
    <scope>NUCLEOTIDE SEQUENCE [LARGE SCALE GENOMIC DNA]</scope>
    <source>
        <strain evidence="16 17">L21-TH-D2</strain>
    </source>
</reference>
<dbReference type="RefSeq" id="WP_006316959.1">
    <property type="nucleotide sequence ID" value="NZ_ARZA01000268.1"/>
</dbReference>
<dbReference type="AlphaFoldDB" id="R1CLH4"/>
<feature type="binding site" evidence="14">
    <location>
        <position position="305"/>
    </location>
    <ligand>
        <name>(6S)-NADPHX</name>
        <dbReference type="ChEBI" id="CHEBI:64076"/>
    </ligand>
</feature>